<proteinExistence type="predicted"/>
<dbReference type="EMBL" id="CP026538">
    <property type="protein sequence ID" value="QAZ68611.1"/>
    <property type="molecule type" value="Genomic_DNA"/>
</dbReference>
<keyword evidence="1" id="KW-0732">Signal</keyword>
<accession>A0A4P6HN15</accession>
<name>A0A4P6HN15_9BACT</name>
<sequence length="169" mass="20042">MKRVFILASLLLATQSSSFAQKSTEPLDFRGIEWDTHYSAVRGMQKTGSKNEKIEVFKKQNEDMTLGPCELKDLHYEGYSGRIYKVLMRLSECPTTKVFNMFKQKYGECTKVEDSLDNFICTWDWKRVKLEYAIDMENSYTEITYTYKITENEYKRYLKEKEAGKKYPY</sequence>
<protein>
    <submittedName>
        <fullName evidence="2">Uncharacterized protein</fullName>
    </submittedName>
</protein>
<evidence type="ECO:0000313" key="2">
    <source>
        <dbReference type="EMBL" id="QAZ68611.1"/>
    </source>
</evidence>
<feature type="chain" id="PRO_5020481930" evidence="1">
    <location>
        <begin position="21"/>
        <end position="169"/>
    </location>
</feature>
<feature type="signal peptide" evidence="1">
    <location>
        <begin position="1"/>
        <end position="20"/>
    </location>
</feature>
<keyword evidence="3" id="KW-1185">Reference proteome</keyword>
<gene>
    <name evidence="2" type="ORF">C3Y92_15780</name>
</gene>
<reference evidence="2 3" key="1">
    <citation type="submission" date="2018-02" db="EMBL/GenBank/DDBJ databases">
        <title>Genome sequence of Desulfovibrio carbinolicus DSM 3852.</title>
        <authorList>
            <person name="Wilbanks E."/>
            <person name="Skennerton C.T."/>
            <person name="Orphan V.J."/>
        </authorList>
    </citation>
    <scope>NUCLEOTIDE SEQUENCE [LARGE SCALE GENOMIC DNA]</scope>
    <source>
        <strain evidence="2 3">DSM 3852</strain>
    </source>
</reference>
<dbReference type="KEGG" id="dcb:C3Y92_15780"/>
<dbReference type="AlphaFoldDB" id="A0A4P6HN15"/>
<dbReference type="Proteomes" id="UP000293296">
    <property type="component" value="Chromosome"/>
</dbReference>
<evidence type="ECO:0000313" key="3">
    <source>
        <dbReference type="Proteomes" id="UP000293296"/>
    </source>
</evidence>
<dbReference type="RefSeq" id="WP_129354209.1">
    <property type="nucleotide sequence ID" value="NZ_CP026538.1"/>
</dbReference>
<dbReference type="OrthoDB" id="5454537at2"/>
<evidence type="ECO:0000256" key="1">
    <source>
        <dbReference type="SAM" id="SignalP"/>
    </source>
</evidence>
<organism evidence="2 3">
    <name type="scientific">Solidesulfovibrio carbinolicus</name>
    <dbReference type="NCBI Taxonomy" id="296842"/>
    <lineage>
        <taxon>Bacteria</taxon>
        <taxon>Pseudomonadati</taxon>
        <taxon>Thermodesulfobacteriota</taxon>
        <taxon>Desulfovibrionia</taxon>
        <taxon>Desulfovibrionales</taxon>
        <taxon>Desulfovibrionaceae</taxon>
        <taxon>Solidesulfovibrio</taxon>
    </lineage>
</organism>